<sequence>MKSIKKKRAVLEGEEEEDGGGRRRAAARPYVWSLDRPPNGFTREHKEKVARDEQCRRGTGSGLQSGKCGGVLRKVLKERRGGFSANSSFSPAWSRLHGVQIVHQLKEATLSTAGILATELRGSGR</sequence>
<comment type="caution">
    <text evidence="2">The sequence shown here is derived from an EMBL/GenBank/DDBJ whole genome shotgun (WGS) entry which is preliminary data.</text>
</comment>
<dbReference type="EMBL" id="CADEAL010002223">
    <property type="protein sequence ID" value="CAB1438914.1"/>
    <property type="molecule type" value="Genomic_DNA"/>
</dbReference>
<feature type="compositionally biased region" description="Basic and acidic residues" evidence="1">
    <location>
        <begin position="42"/>
        <end position="56"/>
    </location>
</feature>
<gene>
    <name evidence="2" type="ORF">PLEPLA_LOCUS26774</name>
</gene>
<feature type="region of interest" description="Disordered" evidence="1">
    <location>
        <begin position="1"/>
        <end position="64"/>
    </location>
</feature>
<evidence type="ECO:0000256" key="1">
    <source>
        <dbReference type="SAM" id="MobiDB-lite"/>
    </source>
</evidence>
<dbReference type="AlphaFoldDB" id="A0A9N7UY75"/>
<evidence type="ECO:0000313" key="3">
    <source>
        <dbReference type="Proteomes" id="UP001153269"/>
    </source>
</evidence>
<organism evidence="2 3">
    <name type="scientific">Pleuronectes platessa</name>
    <name type="common">European plaice</name>
    <dbReference type="NCBI Taxonomy" id="8262"/>
    <lineage>
        <taxon>Eukaryota</taxon>
        <taxon>Metazoa</taxon>
        <taxon>Chordata</taxon>
        <taxon>Craniata</taxon>
        <taxon>Vertebrata</taxon>
        <taxon>Euteleostomi</taxon>
        <taxon>Actinopterygii</taxon>
        <taxon>Neopterygii</taxon>
        <taxon>Teleostei</taxon>
        <taxon>Neoteleostei</taxon>
        <taxon>Acanthomorphata</taxon>
        <taxon>Carangaria</taxon>
        <taxon>Pleuronectiformes</taxon>
        <taxon>Pleuronectoidei</taxon>
        <taxon>Pleuronectidae</taxon>
        <taxon>Pleuronectes</taxon>
    </lineage>
</organism>
<reference evidence="2" key="1">
    <citation type="submission" date="2020-03" db="EMBL/GenBank/DDBJ databases">
        <authorList>
            <person name="Weist P."/>
        </authorList>
    </citation>
    <scope>NUCLEOTIDE SEQUENCE</scope>
</reference>
<name>A0A9N7UY75_PLEPL</name>
<dbReference type="Proteomes" id="UP001153269">
    <property type="component" value="Unassembled WGS sequence"/>
</dbReference>
<evidence type="ECO:0000313" key="2">
    <source>
        <dbReference type="EMBL" id="CAB1438914.1"/>
    </source>
</evidence>
<keyword evidence="3" id="KW-1185">Reference proteome</keyword>
<accession>A0A9N7UY75</accession>
<protein>
    <submittedName>
        <fullName evidence="2">Uncharacterized protein</fullName>
    </submittedName>
</protein>
<proteinExistence type="predicted"/>